<evidence type="ECO:0008006" key="4">
    <source>
        <dbReference type="Google" id="ProtNLM"/>
    </source>
</evidence>
<evidence type="ECO:0000313" key="2">
    <source>
        <dbReference type="EMBL" id="CDW76658.1"/>
    </source>
</evidence>
<proteinExistence type="predicted"/>
<keyword evidence="3" id="KW-1185">Reference proteome</keyword>
<dbReference type="InParanoid" id="A0A078A300"/>
<dbReference type="Proteomes" id="UP000039865">
    <property type="component" value="Unassembled WGS sequence"/>
</dbReference>
<sequence length="599" mass="69922">MIITLTLILLIIKFVKKLSIHTFRKQIAVTVVVIIYSLHPTLTRVSSSLYFCMQLDEGEYWLQADLEIKCWTGPHLSWCLGLGLISILVWTIGSPILTFIHIRKNRQKLQTDEFFGKYRMLYQGLKKECYYWEFANILRKTFLVCINVFLNLYSNTFKALLSLIVLTGFKRIQKNLKPYKNPLFNNLEEREMMIQIITFFGALFFISDEISDSIQLVVFIIIVLANGWFIALCIYCIVTNVKYHFFQRVSQILAPFVLSKILQEDEEIYRQSTRGDQSFQEIDFNKNKNKQADNYTSSVLDSRAYSQCSNQKSQKMRQCKARANSIYYNNEQKINISAKVRKTIFTKSNSHLYEDTSIFKTDKSTIAKRNSKNIQKFGKSQKPENSLQIKKLQTTDKSSITATLMLGNESVQSESARKHLQENKKMNSFISVQSNLKSIMKKVNSPSKKTLLQLQHNNDTLEDEKKYQDQYLQKESKKENNCKKIIISDNQVKKQIDKNKYKSSMSQQEVLRQQNYEKVKEISKSIGCTSDHAQVNSFMIHLFKSQQEENKSEDENLKTDDAQFVDMKLNHGLKRTIPVQIDIIDQEKFQNDEIFSDKS</sequence>
<evidence type="ECO:0000313" key="3">
    <source>
        <dbReference type="Proteomes" id="UP000039865"/>
    </source>
</evidence>
<dbReference type="AlphaFoldDB" id="A0A078A300"/>
<keyword evidence="1" id="KW-0812">Transmembrane</keyword>
<gene>
    <name evidence="2" type="primary">Contig7147.g7654</name>
    <name evidence="2" type="ORF">STYLEM_5619</name>
</gene>
<dbReference type="PANTHER" id="PTHR11319">
    <property type="entry name" value="G PROTEIN-COUPLED RECEPTOR-RELATED"/>
    <property type="match status" value="1"/>
</dbReference>
<name>A0A078A300_STYLE</name>
<keyword evidence="1" id="KW-0472">Membrane</keyword>
<dbReference type="EMBL" id="CCKQ01005427">
    <property type="protein sequence ID" value="CDW76658.1"/>
    <property type="molecule type" value="Genomic_DNA"/>
</dbReference>
<evidence type="ECO:0000256" key="1">
    <source>
        <dbReference type="SAM" id="Phobius"/>
    </source>
</evidence>
<feature type="transmembrane region" description="Helical" evidence="1">
    <location>
        <begin position="75"/>
        <end position="100"/>
    </location>
</feature>
<feature type="transmembrane region" description="Helical" evidence="1">
    <location>
        <begin position="156"/>
        <end position="172"/>
    </location>
</feature>
<protein>
    <recommendedName>
        <fullName evidence="4">Transmembrane protein</fullName>
    </recommendedName>
</protein>
<keyword evidence="1" id="KW-1133">Transmembrane helix</keyword>
<feature type="transmembrane region" description="Helical" evidence="1">
    <location>
        <begin position="216"/>
        <end position="238"/>
    </location>
</feature>
<feature type="transmembrane region" description="Helical" evidence="1">
    <location>
        <begin position="192"/>
        <end position="210"/>
    </location>
</feature>
<dbReference type="OrthoDB" id="77931at2759"/>
<dbReference type="PANTHER" id="PTHR11319:SF35">
    <property type="entry name" value="OUTER MEMBRANE PROTEIN PMPC-RELATED"/>
    <property type="match status" value="1"/>
</dbReference>
<organism evidence="2 3">
    <name type="scientific">Stylonychia lemnae</name>
    <name type="common">Ciliate</name>
    <dbReference type="NCBI Taxonomy" id="5949"/>
    <lineage>
        <taxon>Eukaryota</taxon>
        <taxon>Sar</taxon>
        <taxon>Alveolata</taxon>
        <taxon>Ciliophora</taxon>
        <taxon>Intramacronucleata</taxon>
        <taxon>Spirotrichea</taxon>
        <taxon>Stichotrichia</taxon>
        <taxon>Sporadotrichida</taxon>
        <taxon>Oxytrichidae</taxon>
        <taxon>Stylonychinae</taxon>
        <taxon>Stylonychia</taxon>
    </lineage>
</organism>
<accession>A0A078A300</accession>
<reference evidence="2 3" key="1">
    <citation type="submission" date="2014-06" db="EMBL/GenBank/DDBJ databases">
        <authorList>
            <person name="Swart Estienne"/>
        </authorList>
    </citation>
    <scope>NUCLEOTIDE SEQUENCE [LARGE SCALE GENOMIC DNA]</scope>
    <source>
        <strain evidence="2 3">130c</strain>
    </source>
</reference>